<evidence type="ECO:0000313" key="2">
    <source>
        <dbReference type="Proteomes" id="UP001528850"/>
    </source>
</evidence>
<feature type="non-terminal residue" evidence="1">
    <location>
        <position position="1"/>
    </location>
</feature>
<protein>
    <submittedName>
        <fullName evidence="1">Uncharacterized protein</fullName>
    </submittedName>
</protein>
<reference evidence="1 2" key="1">
    <citation type="journal article" date="2024" name="Curr. Microbiol.">
        <title>Luteibacter sahnii sp. nov., A Novel Yellow-Colored Xanthomonadin Pigment Producing Probiotic Bacterium from Healthy Rice Seed Microbiome.</title>
        <authorList>
            <person name="Jaiswal G."/>
            <person name="Rana R."/>
            <person name="Nayak P.K."/>
            <person name="Chouhan R."/>
            <person name="Gandhi S.G."/>
            <person name="Patel H.K."/>
            <person name="Patil P.B."/>
        </authorList>
    </citation>
    <scope>NUCLEOTIDE SEQUENCE [LARGE SCALE GENOMIC DNA]</scope>
    <source>
        <strain evidence="1 2">PPL201</strain>
    </source>
</reference>
<organism evidence="1 2">
    <name type="scientific">Luteibacter sahnii</name>
    <dbReference type="NCBI Taxonomy" id="3021977"/>
    <lineage>
        <taxon>Bacteria</taxon>
        <taxon>Pseudomonadati</taxon>
        <taxon>Pseudomonadota</taxon>
        <taxon>Gammaproteobacteria</taxon>
        <taxon>Lysobacterales</taxon>
        <taxon>Rhodanobacteraceae</taxon>
        <taxon>Luteibacter</taxon>
    </lineage>
</organism>
<proteinExistence type="predicted"/>
<dbReference type="CDD" id="cd20897">
    <property type="entry name" value="Smlt3025-like"/>
    <property type="match status" value="1"/>
</dbReference>
<evidence type="ECO:0000313" key="1">
    <source>
        <dbReference type="EMBL" id="MDF4026972.1"/>
    </source>
</evidence>
<sequence length="201" mass="23509">LRWPTLEALPMGVNYHDINEDFISTIRIAVTYFSRLSDEQASEALRHHIYQDDDTTRYIKENPAHNLDMRIRGEPTFGLTPYYLDTERLKTYYSKEFGPDSPAVVNVNDWGEDWFIRMDERGTPLTFIPCTTRLRPDGVSIVNTRVVDDVPARSRSTCTHHFLLPQYKSRVSVDYLRIMLPDWKRIEDRVTAILRDAEVTP</sequence>
<dbReference type="Proteomes" id="UP001528850">
    <property type="component" value="Unassembled WGS sequence"/>
</dbReference>
<name>A0ABT6BFZ6_9GAMM</name>
<comment type="caution">
    <text evidence="1">The sequence shown here is derived from an EMBL/GenBank/DDBJ whole genome shotgun (WGS) entry which is preliminary data.</text>
</comment>
<keyword evidence="2" id="KW-1185">Reference proteome</keyword>
<accession>A0ABT6BFZ6</accession>
<dbReference type="EMBL" id="JARJJS010000027">
    <property type="protein sequence ID" value="MDF4026972.1"/>
    <property type="molecule type" value="Genomic_DNA"/>
</dbReference>
<dbReference type="InterPro" id="IPR049732">
    <property type="entry name" value="Smlt3025-like"/>
</dbReference>
<gene>
    <name evidence="1" type="ORF">P3W24_18540</name>
</gene>